<dbReference type="Pfam" id="PF16124">
    <property type="entry name" value="RecQ_Zn_bind"/>
    <property type="match status" value="1"/>
</dbReference>
<proteinExistence type="inferred from homology"/>
<dbReference type="EC" id="5.6.2.4" evidence="16"/>
<evidence type="ECO:0000256" key="5">
    <source>
        <dbReference type="ARBA" id="ARBA00022741"/>
    </source>
</evidence>
<dbReference type="InterPro" id="IPR032284">
    <property type="entry name" value="RecQ_Zn-bd"/>
</dbReference>
<dbReference type="SMART" id="SM00490">
    <property type="entry name" value="HELICc"/>
    <property type="match status" value="1"/>
</dbReference>
<dbReference type="GO" id="GO:0009432">
    <property type="term" value="P:SOS response"/>
    <property type="evidence" value="ECO:0007669"/>
    <property type="project" value="UniProtKB-UniRule"/>
</dbReference>
<dbReference type="Gene3D" id="1.10.10.10">
    <property type="entry name" value="Winged helix-like DNA-binding domain superfamily/Winged helix DNA-binding domain"/>
    <property type="match status" value="1"/>
</dbReference>
<dbReference type="Proteomes" id="UP000275076">
    <property type="component" value="Unassembled WGS sequence"/>
</dbReference>
<dbReference type="PANTHER" id="PTHR13710">
    <property type="entry name" value="DNA HELICASE RECQ FAMILY MEMBER"/>
    <property type="match status" value="1"/>
</dbReference>
<dbReference type="RefSeq" id="WP_125558273.1">
    <property type="nucleotide sequence ID" value="NZ_RBVX01000022.1"/>
</dbReference>
<dbReference type="GO" id="GO:0005524">
    <property type="term" value="F:ATP binding"/>
    <property type="evidence" value="ECO:0007669"/>
    <property type="project" value="UniProtKB-KW"/>
</dbReference>
<dbReference type="NCBIfam" id="TIGR01389">
    <property type="entry name" value="recQ"/>
    <property type="match status" value="1"/>
</dbReference>
<evidence type="ECO:0000256" key="6">
    <source>
        <dbReference type="ARBA" id="ARBA00022763"/>
    </source>
</evidence>
<keyword evidence="10" id="KW-0067">ATP-binding</keyword>
<dbReference type="SUPFAM" id="SSF47819">
    <property type="entry name" value="HRDC-like"/>
    <property type="match status" value="1"/>
</dbReference>
<evidence type="ECO:0000256" key="8">
    <source>
        <dbReference type="ARBA" id="ARBA00022806"/>
    </source>
</evidence>
<evidence type="ECO:0000256" key="10">
    <source>
        <dbReference type="ARBA" id="ARBA00022840"/>
    </source>
</evidence>
<evidence type="ECO:0000256" key="9">
    <source>
        <dbReference type="ARBA" id="ARBA00022833"/>
    </source>
</evidence>
<dbReference type="AlphaFoldDB" id="A0A3R9P5M2"/>
<organism evidence="20 21">
    <name type="scientific">Salibacterium salarium</name>
    <dbReference type="NCBI Taxonomy" id="284579"/>
    <lineage>
        <taxon>Bacteria</taxon>
        <taxon>Bacillati</taxon>
        <taxon>Bacillota</taxon>
        <taxon>Bacilli</taxon>
        <taxon>Bacillales</taxon>
        <taxon>Bacillaceae</taxon>
    </lineage>
</organism>
<dbReference type="GO" id="GO:0003677">
    <property type="term" value="F:DNA binding"/>
    <property type="evidence" value="ECO:0007669"/>
    <property type="project" value="UniProtKB-KW"/>
</dbReference>
<dbReference type="GO" id="GO:0006260">
    <property type="term" value="P:DNA replication"/>
    <property type="evidence" value="ECO:0007669"/>
    <property type="project" value="InterPro"/>
</dbReference>
<dbReference type="InterPro" id="IPR036388">
    <property type="entry name" value="WH-like_DNA-bd_sf"/>
</dbReference>
<dbReference type="Pfam" id="PF00570">
    <property type="entry name" value="HRDC"/>
    <property type="match status" value="1"/>
</dbReference>
<dbReference type="EMBL" id="RBVX01000022">
    <property type="protein sequence ID" value="RSL31697.1"/>
    <property type="molecule type" value="Genomic_DNA"/>
</dbReference>
<keyword evidence="13" id="KW-0234">DNA repair</keyword>
<name>A0A3R9P5M2_9BACI</name>
<gene>
    <name evidence="20" type="primary">recQ</name>
    <name evidence="20" type="ORF">D7Z54_19870</name>
</gene>
<keyword evidence="7 20" id="KW-0378">Hydrolase</keyword>
<evidence type="ECO:0000256" key="16">
    <source>
        <dbReference type="NCBIfam" id="TIGR01389"/>
    </source>
</evidence>
<dbReference type="Pfam" id="PF00270">
    <property type="entry name" value="DEAD"/>
    <property type="match status" value="1"/>
</dbReference>
<evidence type="ECO:0000256" key="1">
    <source>
        <dbReference type="ARBA" id="ARBA00001946"/>
    </source>
</evidence>
<comment type="cofactor">
    <cofactor evidence="2">
        <name>Zn(2+)</name>
        <dbReference type="ChEBI" id="CHEBI:29105"/>
    </cofactor>
</comment>
<evidence type="ECO:0000259" key="18">
    <source>
        <dbReference type="PROSITE" id="PS51192"/>
    </source>
</evidence>
<dbReference type="GO" id="GO:0030894">
    <property type="term" value="C:replisome"/>
    <property type="evidence" value="ECO:0007669"/>
    <property type="project" value="TreeGrafter"/>
</dbReference>
<dbReference type="PROSITE" id="PS51192">
    <property type="entry name" value="HELICASE_ATP_BIND_1"/>
    <property type="match status" value="1"/>
</dbReference>
<evidence type="ECO:0000313" key="20">
    <source>
        <dbReference type="EMBL" id="RSL31697.1"/>
    </source>
</evidence>
<keyword evidence="5" id="KW-0547">Nucleotide-binding</keyword>
<dbReference type="GO" id="GO:0043138">
    <property type="term" value="F:3'-5' DNA helicase activity"/>
    <property type="evidence" value="ECO:0007669"/>
    <property type="project" value="UniProtKB-EC"/>
</dbReference>
<dbReference type="SMART" id="SM00956">
    <property type="entry name" value="RQC"/>
    <property type="match status" value="1"/>
</dbReference>
<dbReference type="GO" id="GO:0016787">
    <property type="term" value="F:hydrolase activity"/>
    <property type="evidence" value="ECO:0007669"/>
    <property type="project" value="UniProtKB-KW"/>
</dbReference>
<dbReference type="GO" id="GO:0006310">
    <property type="term" value="P:DNA recombination"/>
    <property type="evidence" value="ECO:0007669"/>
    <property type="project" value="UniProtKB-UniRule"/>
</dbReference>
<dbReference type="GO" id="GO:0006281">
    <property type="term" value="P:DNA repair"/>
    <property type="evidence" value="ECO:0007669"/>
    <property type="project" value="UniProtKB-KW"/>
</dbReference>
<evidence type="ECO:0000256" key="3">
    <source>
        <dbReference type="ARBA" id="ARBA00005446"/>
    </source>
</evidence>
<dbReference type="InterPro" id="IPR014001">
    <property type="entry name" value="Helicase_ATP-bd"/>
</dbReference>
<keyword evidence="6" id="KW-0227">DNA damage</keyword>
<comment type="similarity">
    <text evidence="3">Belongs to the helicase family. RecQ subfamily.</text>
</comment>
<evidence type="ECO:0000256" key="7">
    <source>
        <dbReference type="ARBA" id="ARBA00022801"/>
    </source>
</evidence>
<evidence type="ECO:0000259" key="17">
    <source>
        <dbReference type="PROSITE" id="PS50967"/>
    </source>
</evidence>
<dbReference type="InterPro" id="IPR010997">
    <property type="entry name" value="HRDC-like_sf"/>
</dbReference>
<sequence length="595" mass="67905">MLNEAEERLKQYFGYERFLEGQEQIIEKVLQHKKVMGIMPTGGGKSICYQIPSLLQQGITIVISPLISLMKDQVDEVREAGISATFINSSLSHEETMNRMAGLQNGEYCLLYLAPERLGHTEFLKQLKHISVSLIAIDEAHCLSQWGHDFRPSYMDIPKFLDFVGEDVAVLALTATATPQVATDICQALSIPDENVVKTGFARKNLTFSVVKGQDRDAYILDYVKKHRGQPGIIYATTRKEVERLHQRLEKENIQTEKYHGGMGSEERASGQERFVYDEVDVMVATTAFGMGINKSNVRFVIHAQMPRNIESYYQEAGRAGRDGAESDCVLLFAPQDIQTHQFLIDQSRLDDHRKENEYQKLRQMVNYCHTEDCLQNQILSYFGDAAKEPCGTCLHCTDTRSLQDVTRDAQMVFSCVKRMRERYGKTLVTQVLTGSSNQKIRQFRLHTLSTYGLLKKQPQKNVTEFIDFLVAHEYLMLSDGAYPVLKLTNRALDVLQGKTEVLKKETIVAKTISNEDPLFEEMRQLRLSIAKQHEIAPYMVFSDQTLKELCTSLPESESDMLKIKGIGQQKLESFGQEFLDMITRYKTETNHERV</sequence>
<keyword evidence="8 20" id="KW-0347">Helicase</keyword>
<feature type="domain" description="HRDC" evidence="17">
    <location>
        <begin position="513"/>
        <end position="593"/>
    </location>
</feature>
<evidence type="ECO:0000256" key="12">
    <source>
        <dbReference type="ARBA" id="ARBA00023172"/>
    </source>
</evidence>
<evidence type="ECO:0000256" key="15">
    <source>
        <dbReference type="ARBA" id="ARBA00034617"/>
    </source>
</evidence>
<keyword evidence="21" id="KW-1185">Reference proteome</keyword>
<dbReference type="SUPFAM" id="SSF52540">
    <property type="entry name" value="P-loop containing nucleoside triphosphate hydrolases"/>
    <property type="match status" value="1"/>
</dbReference>
<dbReference type="PROSITE" id="PS50967">
    <property type="entry name" value="HRDC"/>
    <property type="match status" value="1"/>
</dbReference>
<dbReference type="NCBIfam" id="TIGR00614">
    <property type="entry name" value="recQ_fam"/>
    <property type="match status" value="1"/>
</dbReference>
<dbReference type="SMART" id="SM00341">
    <property type="entry name" value="HRDC"/>
    <property type="match status" value="1"/>
</dbReference>
<dbReference type="InterPro" id="IPR006293">
    <property type="entry name" value="DNA_helicase_ATP-dep_RecQ_bac"/>
</dbReference>
<dbReference type="Pfam" id="PF09382">
    <property type="entry name" value="RQC"/>
    <property type="match status" value="1"/>
</dbReference>
<dbReference type="GO" id="GO:0046872">
    <property type="term" value="F:metal ion binding"/>
    <property type="evidence" value="ECO:0007669"/>
    <property type="project" value="UniProtKB-KW"/>
</dbReference>
<comment type="caution">
    <text evidence="20">The sequence shown here is derived from an EMBL/GenBank/DDBJ whole genome shotgun (WGS) entry which is preliminary data.</text>
</comment>
<keyword evidence="11" id="KW-0238">DNA-binding</keyword>
<reference evidence="20 21" key="1">
    <citation type="submission" date="2018-10" db="EMBL/GenBank/DDBJ databases">
        <title>Draft genome sequence of Bacillus salarius IM0101, isolated from a hypersaline soil in Inner Mongolia, China.</title>
        <authorList>
            <person name="Yamprayoonswat W."/>
            <person name="Boonvisut S."/>
            <person name="Jumpathong W."/>
            <person name="Sittihan S."/>
            <person name="Ruangsuj P."/>
            <person name="Wanthongcharoen S."/>
            <person name="Thongpramul N."/>
            <person name="Pimmason S."/>
            <person name="Yu B."/>
            <person name="Yasawong M."/>
        </authorList>
    </citation>
    <scope>NUCLEOTIDE SEQUENCE [LARGE SCALE GENOMIC DNA]</scope>
    <source>
        <strain evidence="20 21">IM0101</strain>
    </source>
</reference>
<dbReference type="GO" id="GO:0009378">
    <property type="term" value="F:four-way junction helicase activity"/>
    <property type="evidence" value="ECO:0007669"/>
    <property type="project" value="TreeGrafter"/>
</dbReference>
<dbReference type="FunFam" id="3.40.50.300:FF:000296">
    <property type="entry name" value="ATP-dependent DNA helicase RecQ"/>
    <property type="match status" value="1"/>
</dbReference>
<evidence type="ECO:0000256" key="13">
    <source>
        <dbReference type="ARBA" id="ARBA00023204"/>
    </source>
</evidence>
<evidence type="ECO:0000259" key="19">
    <source>
        <dbReference type="PROSITE" id="PS51194"/>
    </source>
</evidence>
<dbReference type="PANTHER" id="PTHR13710:SF105">
    <property type="entry name" value="ATP-DEPENDENT DNA HELICASE Q1"/>
    <property type="match status" value="1"/>
</dbReference>
<evidence type="ECO:0000256" key="4">
    <source>
        <dbReference type="ARBA" id="ARBA00022723"/>
    </source>
</evidence>
<dbReference type="SUPFAM" id="SSF46785">
    <property type="entry name" value="Winged helix' DNA-binding domain"/>
    <property type="match status" value="1"/>
</dbReference>
<evidence type="ECO:0000256" key="2">
    <source>
        <dbReference type="ARBA" id="ARBA00001947"/>
    </source>
</evidence>
<dbReference type="InterPro" id="IPR001650">
    <property type="entry name" value="Helicase_C-like"/>
</dbReference>
<comment type="catalytic activity">
    <reaction evidence="15">
        <text>Couples ATP hydrolysis with the unwinding of duplex DNA by translocating in the 3'-5' direction.</text>
        <dbReference type="EC" id="5.6.2.4"/>
    </reaction>
</comment>
<dbReference type="InterPro" id="IPR004589">
    <property type="entry name" value="DNA_helicase_ATP-dep_RecQ"/>
</dbReference>
<dbReference type="OrthoDB" id="9763310at2"/>
<evidence type="ECO:0000313" key="21">
    <source>
        <dbReference type="Proteomes" id="UP000275076"/>
    </source>
</evidence>
<dbReference type="PROSITE" id="PS51194">
    <property type="entry name" value="HELICASE_CTER"/>
    <property type="match status" value="1"/>
</dbReference>
<evidence type="ECO:0000256" key="11">
    <source>
        <dbReference type="ARBA" id="ARBA00023125"/>
    </source>
</evidence>
<keyword evidence="4" id="KW-0479">Metal-binding</keyword>
<accession>A0A3R9P5M2</accession>
<dbReference type="InterPro" id="IPR011545">
    <property type="entry name" value="DEAD/DEAH_box_helicase_dom"/>
</dbReference>
<dbReference type="CDD" id="cd18794">
    <property type="entry name" value="SF2_C_RecQ"/>
    <property type="match status" value="1"/>
</dbReference>
<dbReference type="GO" id="GO:0043590">
    <property type="term" value="C:bacterial nucleoid"/>
    <property type="evidence" value="ECO:0007669"/>
    <property type="project" value="TreeGrafter"/>
</dbReference>
<dbReference type="InterPro" id="IPR044876">
    <property type="entry name" value="HRDC_dom_sf"/>
</dbReference>
<evidence type="ECO:0000256" key="14">
    <source>
        <dbReference type="ARBA" id="ARBA00023235"/>
    </source>
</evidence>
<keyword evidence="12" id="KW-0233">DNA recombination</keyword>
<dbReference type="SMART" id="SM00487">
    <property type="entry name" value="DEXDc"/>
    <property type="match status" value="1"/>
</dbReference>
<dbReference type="InterPro" id="IPR018982">
    <property type="entry name" value="RQC_domain"/>
</dbReference>
<dbReference type="InterPro" id="IPR036390">
    <property type="entry name" value="WH_DNA-bd_sf"/>
</dbReference>
<keyword evidence="9" id="KW-0862">Zinc</keyword>
<protein>
    <recommendedName>
        <fullName evidence="16">DNA helicase RecQ</fullName>
        <ecNumber evidence="16">5.6.2.4</ecNumber>
    </recommendedName>
</protein>
<feature type="domain" description="Helicase ATP-binding" evidence="18">
    <location>
        <begin position="26"/>
        <end position="195"/>
    </location>
</feature>
<keyword evidence="14" id="KW-0413">Isomerase</keyword>
<dbReference type="InterPro" id="IPR002121">
    <property type="entry name" value="HRDC_dom"/>
</dbReference>
<dbReference type="Pfam" id="PF00271">
    <property type="entry name" value="Helicase_C"/>
    <property type="match status" value="1"/>
</dbReference>
<dbReference type="Gene3D" id="1.10.150.80">
    <property type="entry name" value="HRDC domain"/>
    <property type="match status" value="1"/>
</dbReference>
<dbReference type="InterPro" id="IPR027417">
    <property type="entry name" value="P-loop_NTPase"/>
</dbReference>
<dbReference type="CDD" id="cd17920">
    <property type="entry name" value="DEXHc_RecQ"/>
    <property type="match status" value="1"/>
</dbReference>
<comment type="cofactor">
    <cofactor evidence="1">
        <name>Mg(2+)</name>
        <dbReference type="ChEBI" id="CHEBI:18420"/>
    </cofactor>
</comment>
<feature type="domain" description="Helicase C-terminal" evidence="19">
    <location>
        <begin position="215"/>
        <end position="363"/>
    </location>
</feature>
<dbReference type="Gene3D" id="3.40.50.300">
    <property type="entry name" value="P-loop containing nucleotide triphosphate hydrolases"/>
    <property type="match status" value="2"/>
</dbReference>
<dbReference type="GO" id="GO:0005737">
    <property type="term" value="C:cytoplasm"/>
    <property type="evidence" value="ECO:0007669"/>
    <property type="project" value="TreeGrafter"/>
</dbReference>